<sequence length="559" mass="61376">MKITLKRTFRQAALTALTAAIVSGTAFAGDLTVFSTSDVHGSVIGWDYFRAKPADVGLAKISTLIQEARQQQTKDDAMLIIDAGDIIQGTPLDTYMVKNNKEWKAGQHPMFAAFKTIGYDAILCGNHEFNFGLDYLQKAIGDRKDIMLSANTIDTKTGKTWKGVKPYLIKNLKIDGENLKVAIIGTVTPAIPNFEAPAHYAGVRFDDQIPVIQQCIKEVKAKGADLVIVATHSGVERADRDSDENQVVNIAKNCPGIDLLICAHNHVVIDNKAGIKGTDYKDAVINGVPVIESGKDGKFLGQSKLTLHKKNGQWQVEKVTTEALSVKGVADDPVIVKQAKPWHDKTLAYLQQVAGQADGDFIGAESNHQDSAIVDLINTIQRDVAGTQLSAAASFNTSQNIEKGPITLQQLSGLYIYENYLYGIEITGKQLRQYMEKAASYYGTSPDYNYDMLQGADYVIDMSKPVGSRITKLEYQGKPVQDTDKFTLAMNDYRFNGGSGYMEAMGFNENNPPKVVYDSIKKLGDDGQVRSLIIDYIKKKGTITPTVDNNWKAINVKKQ</sequence>
<dbReference type="GO" id="GO:0030288">
    <property type="term" value="C:outer membrane-bounded periplasmic space"/>
    <property type="evidence" value="ECO:0007669"/>
    <property type="project" value="TreeGrafter"/>
</dbReference>
<dbReference type="InterPro" id="IPR004843">
    <property type="entry name" value="Calcineurin-like_PHP"/>
</dbReference>
<dbReference type="EMBL" id="FRBC01000005">
    <property type="protein sequence ID" value="SHK48288.1"/>
    <property type="molecule type" value="Genomic_DNA"/>
</dbReference>
<dbReference type="GO" id="GO:0000166">
    <property type="term" value="F:nucleotide binding"/>
    <property type="evidence" value="ECO:0007669"/>
    <property type="project" value="UniProtKB-KW"/>
</dbReference>
<feature type="chain" id="PRO_5011818244" evidence="2">
    <location>
        <begin position="29"/>
        <end position="559"/>
    </location>
</feature>
<keyword evidence="1 2" id="KW-0732">Signal</keyword>
<evidence type="ECO:0000313" key="5">
    <source>
        <dbReference type="EMBL" id="SHK48288.1"/>
    </source>
</evidence>
<dbReference type="InterPro" id="IPR029052">
    <property type="entry name" value="Metallo-depent_PP-like"/>
</dbReference>
<dbReference type="PANTHER" id="PTHR11575">
    <property type="entry name" value="5'-NUCLEOTIDASE-RELATED"/>
    <property type="match status" value="1"/>
</dbReference>
<gene>
    <name evidence="5" type="ORF">SAMN05216582_10576</name>
</gene>
<dbReference type="AlphaFoldDB" id="A0A1M6SUP0"/>
<evidence type="ECO:0000259" key="4">
    <source>
        <dbReference type="Pfam" id="PF02872"/>
    </source>
</evidence>
<dbReference type="InterPro" id="IPR008334">
    <property type="entry name" value="5'-Nucleotdase_C"/>
</dbReference>
<dbReference type="PRINTS" id="PR01607">
    <property type="entry name" value="APYRASEFAMLY"/>
</dbReference>
<name>A0A1M6SUP0_SELRU</name>
<comment type="similarity">
    <text evidence="2">Belongs to the 5'-nucleotidase family.</text>
</comment>
<dbReference type="GO" id="GO:0016787">
    <property type="term" value="F:hydrolase activity"/>
    <property type="evidence" value="ECO:0007669"/>
    <property type="project" value="UniProtKB-KW"/>
</dbReference>
<keyword evidence="2" id="KW-0378">Hydrolase</keyword>
<keyword evidence="2" id="KW-0547">Nucleotide-binding</keyword>
<organism evidence="5 6">
    <name type="scientific">Selenomonas ruminantium</name>
    <dbReference type="NCBI Taxonomy" id="971"/>
    <lineage>
        <taxon>Bacteria</taxon>
        <taxon>Bacillati</taxon>
        <taxon>Bacillota</taxon>
        <taxon>Negativicutes</taxon>
        <taxon>Selenomonadales</taxon>
        <taxon>Selenomonadaceae</taxon>
        <taxon>Selenomonas</taxon>
    </lineage>
</organism>
<feature type="signal peptide" evidence="2">
    <location>
        <begin position="1"/>
        <end position="28"/>
    </location>
</feature>
<dbReference type="SUPFAM" id="SSF55816">
    <property type="entry name" value="5'-nucleotidase (syn. UDP-sugar hydrolase), C-terminal domain"/>
    <property type="match status" value="1"/>
</dbReference>
<proteinExistence type="inferred from homology"/>
<evidence type="ECO:0000256" key="2">
    <source>
        <dbReference type="RuleBase" id="RU362119"/>
    </source>
</evidence>
<protein>
    <submittedName>
        <fullName evidence="5">2',3'-cyclic-nucleotide 2'-phosphodiesterase / 3'-nucleotidase</fullName>
    </submittedName>
</protein>
<dbReference type="Proteomes" id="UP000184263">
    <property type="component" value="Unassembled WGS sequence"/>
</dbReference>
<dbReference type="InterPro" id="IPR006179">
    <property type="entry name" value="5_nucleotidase/apyrase"/>
</dbReference>
<dbReference type="OrthoDB" id="7820733at2"/>
<evidence type="ECO:0000259" key="3">
    <source>
        <dbReference type="Pfam" id="PF00149"/>
    </source>
</evidence>
<dbReference type="Pfam" id="PF00149">
    <property type="entry name" value="Metallophos"/>
    <property type="match status" value="1"/>
</dbReference>
<accession>A0A1M6SUP0</accession>
<feature type="domain" description="Calcineurin-like phosphoesterase" evidence="3">
    <location>
        <begin position="35"/>
        <end position="267"/>
    </location>
</feature>
<dbReference type="Gene3D" id="3.60.21.10">
    <property type="match status" value="1"/>
</dbReference>
<evidence type="ECO:0000313" key="6">
    <source>
        <dbReference type="Proteomes" id="UP000184263"/>
    </source>
</evidence>
<dbReference type="PANTHER" id="PTHR11575:SF6">
    <property type="entry name" value="2',3'-CYCLIC-NUCLEOTIDE 2'-PHOSPHODIESTERASE_3'-NUCLEOTIDASE"/>
    <property type="match status" value="1"/>
</dbReference>
<dbReference type="RefSeq" id="WP_073088492.1">
    <property type="nucleotide sequence ID" value="NZ_FRBC01000005.1"/>
</dbReference>
<feature type="domain" description="5'-Nucleotidase C-terminal" evidence="4">
    <location>
        <begin position="354"/>
        <end position="501"/>
    </location>
</feature>
<dbReference type="GO" id="GO:0009166">
    <property type="term" value="P:nucleotide catabolic process"/>
    <property type="evidence" value="ECO:0007669"/>
    <property type="project" value="InterPro"/>
</dbReference>
<evidence type="ECO:0000256" key="1">
    <source>
        <dbReference type="ARBA" id="ARBA00022729"/>
    </source>
</evidence>
<dbReference type="Pfam" id="PF02872">
    <property type="entry name" value="5_nucleotid_C"/>
    <property type="match status" value="1"/>
</dbReference>
<reference evidence="5 6" key="1">
    <citation type="submission" date="2016-11" db="EMBL/GenBank/DDBJ databases">
        <authorList>
            <person name="Jaros S."/>
            <person name="Januszkiewicz K."/>
            <person name="Wedrychowicz H."/>
        </authorList>
    </citation>
    <scope>NUCLEOTIDE SEQUENCE [LARGE SCALE GENOMIC DNA]</scope>
    <source>
        <strain evidence="5 6">HD4</strain>
    </source>
</reference>
<dbReference type="Gene3D" id="3.90.780.10">
    <property type="entry name" value="5'-Nucleotidase, C-terminal domain"/>
    <property type="match status" value="1"/>
</dbReference>
<dbReference type="SUPFAM" id="SSF56300">
    <property type="entry name" value="Metallo-dependent phosphatases"/>
    <property type="match status" value="1"/>
</dbReference>
<dbReference type="InterPro" id="IPR036907">
    <property type="entry name" value="5'-Nucleotdase_C_sf"/>
</dbReference>